<gene>
    <name evidence="7" type="ORF">IAB07_01065</name>
</gene>
<dbReference type="InterPro" id="IPR004753">
    <property type="entry name" value="MreB"/>
</dbReference>
<organism evidence="7 8">
    <name type="scientific">Candidatus Caccalectryoclostridium excrementigallinarum</name>
    <dbReference type="NCBI Taxonomy" id="2840710"/>
    <lineage>
        <taxon>Bacteria</taxon>
        <taxon>Bacillati</taxon>
        <taxon>Bacillota</taxon>
        <taxon>Clostridia</taxon>
        <taxon>Christensenellales</taxon>
        <taxon>Christensenellaceae</taxon>
        <taxon>Christensenellaceae incertae sedis</taxon>
        <taxon>Candidatus Caccalectryoclostridium</taxon>
    </lineage>
</organism>
<dbReference type="Pfam" id="PF06723">
    <property type="entry name" value="MreB_Mbl"/>
    <property type="match status" value="1"/>
</dbReference>
<dbReference type="PANTHER" id="PTHR42749">
    <property type="entry name" value="CELL SHAPE-DETERMINING PROTEIN MREB"/>
    <property type="match status" value="1"/>
</dbReference>
<dbReference type="PANTHER" id="PTHR42749:SF1">
    <property type="entry name" value="CELL SHAPE-DETERMINING PROTEIN MREB"/>
    <property type="match status" value="1"/>
</dbReference>
<dbReference type="Gene3D" id="3.30.420.40">
    <property type="match status" value="2"/>
</dbReference>
<dbReference type="EMBL" id="DVNJ01000002">
    <property type="protein sequence ID" value="HIU62345.1"/>
    <property type="molecule type" value="Genomic_DNA"/>
</dbReference>
<dbReference type="GO" id="GO:0008360">
    <property type="term" value="P:regulation of cell shape"/>
    <property type="evidence" value="ECO:0007669"/>
    <property type="project" value="UniProtKB-KW"/>
</dbReference>
<evidence type="ECO:0000256" key="1">
    <source>
        <dbReference type="ARBA" id="ARBA00004496"/>
    </source>
</evidence>
<reference evidence="7" key="1">
    <citation type="submission" date="2020-10" db="EMBL/GenBank/DDBJ databases">
        <authorList>
            <person name="Gilroy R."/>
        </authorList>
    </citation>
    <scope>NUCLEOTIDE SEQUENCE</scope>
    <source>
        <strain evidence="7">9366</strain>
    </source>
</reference>
<dbReference type="PRINTS" id="PR01652">
    <property type="entry name" value="SHAPEPROTEIN"/>
</dbReference>
<dbReference type="AlphaFoldDB" id="A0A9D1SJM4"/>
<name>A0A9D1SJM4_9FIRM</name>
<dbReference type="InterPro" id="IPR056546">
    <property type="entry name" value="MreB_MamK-like"/>
</dbReference>
<evidence type="ECO:0000313" key="8">
    <source>
        <dbReference type="Proteomes" id="UP000824145"/>
    </source>
</evidence>
<comment type="caution">
    <text evidence="7">The sequence shown here is derived from an EMBL/GenBank/DDBJ whole genome shotgun (WGS) entry which is preliminary data.</text>
</comment>
<evidence type="ECO:0000256" key="5">
    <source>
        <dbReference type="ARBA" id="ARBA00022960"/>
    </source>
</evidence>
<proteinExistence type="inferred from homology"/>
<dbReference type="InterPro" id="IPR043129">
    <property type="entry name" value="ATPase_NBD"/>
</dbReference>
<dbReference type="GO" id="GO:0005737">
    <property type="term" value="C:cytoplasm"/>
    <property type="evidence" value="ECO:0007669"/>
    <property type="project" value="UniProtKB-SubCell"/>
</dbReference>
<reference evidence="7" key="2">
    <citation type="journal article" date="2021" name="PeerJ">
        <title>Extensive microbial diversity within the chicken gut microbiome revealed by metagenomics and culture.</title>
        <authorList>
            <person name="Gilroy R."/>
            <person name="Ravi A."/>
            <person name="Getino M."/>
            <person name="Pursley I."/>
            <person name="Horton D.L."/>
            <person name="Alikhan N.F."/>
            <person name="Baker D."/>
            <person name="Gharbi K."/>
            <person name="Hall N."/>
            <person name="Watson M."/>
            <person name="Adriaenssens E.M."/>
            <person name="Foster-Nyarko E."/>
            <person name="Jarju S."/>
            <person name="Secka A."/>
            <person name="Antonio M."/>
            <person name="Oren A."/>
            <person name="Chaudhuri R.R."/>
            <person name="La Ragione R."/>
            <person name="Hildebrand F."/>
            <person name="Pallen M.J."/>
        </authorList>
    </citation>
    <scope>NUCLEOTIDE SEQUENCE</scope>
    <source>
        <strain evidence="7">9366</strain>
    </source>
</reference>
<dbReference type="GO" id="GO:0005524">
    <property type="term" value="F:ATP binding"/>
    <property type="evidence" value="ECO:0007669"/>
    <property type="project" value="UniProtKB-KW"/>
</dbReference>
<dbReference type="GO" id="GO:0000902">
    <property type="term" value="P:cell morphogenesis"/>
    <property type="evidence" value="ECO:0007669"/>
    <property type="project" value="InterPro"/>
</dbReference>
<comment type="subcellular location">
    <subcellularLocation>
        <location evidence="1">Cytoplasm</location>
    </subcellularLocation>
</comment>
<comment type="similarity">
    <text evidence="6">Belongs to the FtsA/MreB family.</text>
</comment>
<evidence type="ECO:0000313" key="7">
    <source>
        <dbReference type="EMBL" id="HIU62345.1"/>
    </source>
</evidence>
<dbReference type="SUPFAM" id="SSF53067">
    <property type="entry name" value="Actin-like ATPase domain"/>
    <property type="match status" value="2"/>
</dbReference>
<accession>A0A9D1SJM4</accession>
<evidence type="ECO:0000256" key="2">
    <source>
        <dbReference type="ARBA" id="ARBA00022490"/>
    </source>
</evidence>
<keyword evidence="2" id="KW-0963">Cytoplasm</keyword>
<sequence length="334" mass="35687">MKTIDLVISIGTGNTAVYQRGRGLVIKEPSAVIITNRGGKMTLVESGRAAVQEAAKLDAKEQLLYPIKDGAIFHERAAVLMYKEFIGRLLPYSPFKPKVRVIACISCGLTAVERRDVENVLIRAGAGEVILLESPLAAAEFLGIDHAVVVDIGAGKTEIAVTSPSGIISGCSLDIGGDAINRAIMDYVTDVFRQKIKFTTAEKIKKSILSLSPADNASCVVSGRSIQADSASSIKLETRGVRQAVLPLIDKIAEAIVAVCSQMPTNIYEDVAASGLHLCGGSANIPGIDRYLAEKLEWEAYVINEPDNACVIGAAHFFENPGKLGRLLNLQNLR</sequence>
<protein>
    <submittedName>
        <fullName evidence="7">Rod shape-determining protein</fullName>
    </submittedName>
</protein>
<keyword evidence="3" id="KW-0547">Nucleotide-binding</keyword>
<evidence type="ECO:0000256" key="6">
    <source>
        <dbReference type="ARBA" id="ARBA00023458"/>
    </source>
</evidence>
<keyword evidence="4" id="KW-0067">ATP-binding</keyword>
<evidence type="ECO:0000256" key="3">
    <source>
        <dbReference type="ARBA" id="ARBA00022741"/>
    </source>
</evidence>
<evidence type="ECO:0000256" key="4">
    <source>
        <dbReference type="ARBA" id="ARBA00022840"/>
    </source>
</evidence>
<dbReference type="Proteomes" id="UP000824145">
    <property type="component" value="Unassembled WGS sequence"/>
</dbReference>
<keyword evidence="5" id="KW-0133">Cell shape</keyword>